<protein>
    <submittedName>
        <fullName evidence="1">Uncharacterized protein</fullName>
    </submittedName>
</protein>
<dbReference type="AlphaFoldDB" id="A0A846MN67"/>
<evidence type="ECO:0000313" key="2">
    <source>
        <dbReference type="Proteomes" id="UP000537126"/>
    </source>
</evidence>
<sequence>MCGIHFRVDQFENRCTRCGKLLMGENTYFEEEQLCENCMLLEGEEIIENVDNVEREDETKTKPEK</sequence>
<dbReference type="RefSeq" id="WP_166918199.1">
    <property type="nucleotide sequence ID" value="NZ_JAASRN010000001.1"/>
</dbReference>
<comment type="caution">
    <text evidence="1">The sequence shown here is derived from an EMBL/GenBank/DDBJ whole genome shotgun (WGS) entry which is preliminary data.</text>
</comment>
<evidence type="ECO:0000313" key="1">
    <source>
        <dbReference type="EMBL" id="NIK72909.1"/>
    </source>
</evidence>
<name>A0A846MN67_9BACT</name>
<dbReference type="EMBL" id="JAASRN010000001">
    <property type="protein sequence ID" value="NIK72909.1"/>
    <property type="molecule type" value="Genomic_DNA"/>
</dbReference>
<proteinExistence type="predicted"/>
<accession>A0A846MN67</accession>
<organism evidence="1 2">
    <name type="scientific">Thermonema lapsum</name>
    <dbReference type="NCBI Taxonomy" id="28195"/>
    <lineage>
        <taxon>Bacteria</taxon>
        <taxon>Pseudomonadati</taxon>
        <taxon>Bacteroidota</taxon>
        <taxon>Cytophagia</taxon>
        <taxon>Cytophagales</taxon>
        <taxon>Thermonemataceae</taxon>
        <taxon>Thermonema</taxon>
    </lineage>
</organism>
<keyword evidence="2" id="KW-1185">Reference proteome</keyword>
<reference evidence="1 2" key="1">
    <citation type="submission" date="2020-03" db="EMBL/GenBank/DDBJ databases">
        <title>Genomic Encyclopedia of Type Strains, Phase IV (KMG-IV): sequencing the most valuable type-strain genomes for metagenomic binning, comparative biology and taxonomic classification.</title>
        <authorList>
            <person name="Goeker M."/>
        </authorList>
    </citation>
    <scope>NUCLEOTIDE SEQUENCE [LARGE SCALE GENOMIC DNA]</scope>
    <source>
        <strain evidence="1 2">DSM 5718</strain>
    </source>
</reference>
<dbReference type="Proteomes" id="UP000537126">
    <property type="component" value="Unassembled WGS sequence"/>
</dbReference>
<gene>
    <name evidence="1" type="ORF">FHS56_000395</name>
</gene>